<dbReference type="Gene3D" id="1.10.150.240">
    <property type="entry name" value="Putative phosphatase, domain 2"/>
    <property type="match status" value="1"/>
</dbReference>
<protein>
    <recommendedName>
        <fullName evidence="3">Beta-phosphoglucomutase</fullName>
    </recommendedName>
</protein>
<evidence type="ECO:0000313" key="2">
    <source>
        <dbReference type="Proteomes" id="UP001501442"/>
    </source>
</evidence>
<dbReference type="Pfam" id="PF00702">
    <property type="entry name" value="Hydrolase"/>
    <property type="match status" value="1"/>
</dbReference>
<keyword evidence="2" id="KW-1185">Reference proteome</keyword>
<dbReference type="SUPFAM" id="SSF56784">
    <property type="entry name" value="HAD-like"/>
    <property type="match status" value="1"/>
</dbReference>
<sequence length="247" mass="26730">MRTTSHECVLSGDITAVIFGVDGVLVDTSQAAASAWKAVLDPFLRSHAAVYETQCRYFDAVTDYRRYMQGRTRLDGVRQYLATCEIPLCYDALRGLTARHEELFLTAVRRRGVEAFASTVTVLHAVRLRGLHTAAVSATRYAAELLRRAGLAGLFDVRLDGLDASGWCLPAASDLGLIRLAAGRMRTPPARTAVVEESLTAVQAARHGGFGLVIGVDRGGRSLILPEYGADRVITDLSDLRIGEPVA</sequence>
<dbReference type="Proteomes" id="UP001501442">
    <property type="component" value="Unassembled WGS sequence"/>
</dbReference>
<dbReference type="EMBL" id="BAABHK010000026">
    <property type="protein sequence ID" value="GAA4639267.1"/>
    <property type="molecule type" value="Genomic_DNA"/>
</dbReference>
<evidence type="ECO:0008006" key="3">
    <source>
        <dbReference type="Google" id="ProtNLM"/>
    </source>
</evidence>
<evidence type="ECO:0000313" key="1">
    <source>
        <dbReference type="EMBL" id="GAA4639267.1"/>
    </source>
</evidence>
<dbReference type="Gene3D" id="3.40.50.1000">
    <property type="entry name" value="HAD superfamily/HAD-like"/>
    <property type="match status" value="1"/>
</dbReference>
<comment type="caution">
    <text evidence="1">The sequence shown here is derived from an EMBL/GenBank/DDBJ whole genome shotgun (WGS) entry which is preliminary data.</text>
</comment>
<organism evidence="1 2">
    <name type="scientific">Actinoallomurus vinaceus</name>
    <dbReference type="NCBI Taxonomy" id="1080074"/>
    <lineage>
        <taxon>Bacteria</taxon>
        <taxon>Bacillati</taxon>
        <taxon>Actinomycetota</taxon>
        <taxon>Actinomycetes</taxon>
        <taxon>Streptosporangiales</taxon>
        <taxon>Thermomonosporaceae</taxon>
        <taxon>Actinoallomurus</taxon>
    </lineage>
</organism>
<accession>A0ABP8UVN0</accession>
<gene>
    <name evidence="1" type="ORF">GCM10023196_100240</name>
</gene>
<dbReference type="InterPro" id="IPR050155">
    <property type="entry name" value="HAD-like_hydrolase_sf"/>
</dbReference>
<dbReference type="InterPro" id="IPR023214">
    <property type="entry name" value="HAD_sf"/>
</dbReference>
<reference evidence="2" key="1">
    <citation type="journal article" date="2019" name="Int. J. Syst. Evol. Microbiol.">
        <title>The Global Catalogue of Microorganisms (GCM) 10K type strain sequencing project: providing services to taxonomists for standard genome sequencing and annotation.</title>
        <authorList>
            <consortium name="The Broad Institute Genomics Platform"/>
            <consortium name="The Broad Institute Genome Sequencing Center for Infectious Disease"/>
            <person name="Wu L."/>
            <person name="Ma J."/>
        </authorList>
    </citation>
    <scope>NUCLEOTIDE SEQUENCE [LARGE SCALE GENOMIC DNA]</scope>
    <source>
        <strain evidence="2">JCM 17939</strain>
    </source>
</reference>
<dbReference type="InterPro" id="IPR036412">
    <property type="entry name" value="HAD-like_sf"/>
</dbReference>
<dbReference type="RefSeq" id="WP_345442786.1">
    <property type="nucleotide sequence ID" value="NZ_BAABHK010000026.1"/>
</dbReference>
<proteinExistence type="predicted"/>
<dbReference type="PANTHER" id="PTHR43434:SF1">
    <property type="entry name" value="PHOSPHOGLYCOLATE PHOSPHATASE"/>
    <property type="match status" value="1"/>
</dbReference>
<dbReference type="InterPro" id="IPR023198">
    <property type="entry name" value="PGP-like_dom2"/>
</dbReference>
<name>A0ABP8UVN0_9ACTN</name>
<dbReference type="PANTHER" id="PTHR43434">
    <property type="entry name" value="PHOSPHOGLYCOLATE PHOSPHATASE"/>
    <property type="match status" value="1"/>
</dbReference>